<keyword evidence="5" id="KW-0067">ATP-binding</keyword>
<sequence length="196" mass="22891">MIKFTIETVRYYAAEILLASEVMNSQGVIHRDLKQKSILLGDNWHIVLKDFGCATILKEQRAMLRRRKNSFVGNTKYLRPKMQKPFETASRYVIYDKICWLDYGFSEGFNETAKDLVSIRDHEFFASFDDPGPPPMDIRKSTPTPQMVIISKNRQPGLDFHRVPRLQDEMDRAADSWTSWKRKRIGGRGRYLQDIA</sequence>
<dbReference type="PANTHER" id="PTHR24351">
    <property type="entry name" value="RIBOSOMAL PROTEIN S6 KINASE"/>
    <property type="match status" value="1"/>
</dbReference>
<evidence type="ECO:0000313" key="8">
    <source>
        <dbReference type="Proteomes" id="UP001458880"/>
    </source>
</evidence>
<keyword evidence="2" id="KW-0808">Transferase</keyword>
<evidence type="ECO:0000256" key="3">
    <source>
        <dbReference type="ARBA" id="ARBA00022741"/>
    </source>
</evidence>
<dbReference type="Pfam" id="PF00069">
    <property type="entry name" value="Pkinase"/>
    <property type="match status" value="1"/>
</dbReference>
<keyword evidence="8" id="KW-1185">Reference proteome</keyword>
<evidence type="ECO:0000256" key="1">
    <source>
        <dbReference type="ARBA" id="ARBA00022527"/>
    </source>
</evidence>
<evidence type="ECO:0000256" key="2">
    <source>
        <dbReference type="ARBA" id="ARBA00022679"/>
    </source>
</evidence>
<keyword evidence="3" id="KW-0547">Nucleotide-binding</keyword>
<proteinExistence type="predicted"/>
<dbReference type="EMBL" id="JASPKY010000550">
    <property type="protein sequence ID" value="KAK9693174.1"/>
    <property type="molecule type" value="Genomic_DNA"/>
</dbReference>
<dbReference type="AlphaFoldDB" id="A0AAW1ITN5"/>
<keyword evidence="4 7" id="KW-0418">Kinase</keyword>
<dbReference type="InterPro" id="IPR000719">
    <property type="entry name" value="Prot_kinase_dom"/>
</dbReference>
<evidence type="ECO:0000259" key="6">
    <source>
        <dbReference type="PROSITE" id="PS50011"/>
    </source>
</evidence>
<dbReference type="SUPFAM" id="SSF56112">
    <property type="entry name" value="Protein kinase-like (PK-like)"/>
    <property type="match status" value="1"/>
</dbReference>
<feature type="domain" description="Protein kinase" evidence="6">
    <location>
        <begin position="1"/>
        <end position="196"/>
    </location>
</feature>
<dbReference type="InterPro" id="IPR011009">
    <property type="entry name" value="Kinase-like_dom_sf"/>
</dbReference>
<name>A0AAW1ITN5_POPJA</name>
<accession>A0AAW1ITN5</accession>
<dbReference type="Gene3D" id="1.10.510.10">
    <property type="entry name" value="Transferase(Phosphotransferase) domain 1"/>
    <property type="match status" value="1"/>
</dbReference>
<evidence type="ECO:0000256" key="5">
    <source>
        <dbReference type="ARBA" id="ARBA00022840"/>
    </source>
</evidence>
<gene>
    <name evidence="7" type="ORF">QE152_g34380</name>
</gene>
<evidence type="ECO:0000313" key="7">
    <source>
        <dbReference type="EMBL" id="KAK9693174.1"/>
    </source>
</evidence>
<evidence type="ECO:0000256" key="4">
    <source>
        <dbReference type="ARBA" id="ARBA00022777"/>
    </source>
</evidence>
<keyword evidence="1" id="KW-0723">Serine/threonine-protein kinase</keyword>
<dbReference type="GO" id="GO:0004674">
    <property type="term" value="F:protein serine/threonine kinase activity"/>
    <property type="evidence" value="ECO:0007669"/>
    <property type="project" value="UniProtKB-KW"/>
</dbReference>
<protein>
    <submittedName>
        <fullName evidence="7">Protein kinase domain</fullName>
    </submittedName>
</protein>
<reference evidence="7 8" key="1">
    <citation type="journal article" date="2024" name="BMC Genomics">
        <title>De novo assembly and annotation of Popillia japonica's genome with initial clues to its potential as an invasive pest.</title>
        <authorList>
            <person name="Cucini C."/>
            <person name="Boschi S."/>
            <person name="Funari R."/>
            <person name="Cardaioli E."/>
            <person name="Iannotti N."/>
            <person name="Marturano G."/>
            <person name="Paoli F."/>
            <person name="Bruttini M."/>
            <person name="Carapelli A."/>
            <person name="Frati F."/>
            <person name="Nardi F."/>
        </authorList>
    </citation>
    <scope>NUCLEOTIDE SEQUENCE [LARGE SCALE GENOMIC DNA]</scope>
    <source>
        <strain evidence="7">DMR45628</strain>
    </source>
</reference>
<comment type="caution">
    <text evidence="7">The sequence shown here is derived from an EMBL/GenBank/DDBJ whole genome shotgun (WGS) entry which is preliminary data.</text>
</comment>
<dbReference type="GO" id="GO:0005524">
    <property type="term" value="F:ATP binding"/>
    <property type="evidence" value="ECO:0007669"/>
    <property type="project" value="UniProtKB-KW"/>
</dbReference>
<dbReference type="PROSITE" id="PS50011">
    <property type="entry name" value="PROTEIN_KINASE_DOM"/>
    <property type="match status" value="1"/>
</dbReference>
<organism evidence="7 8">
    <name type="scientific">Popillia japonica</name>
    <name type="common">Japanese beetle</name>
    <dbReference type="NCBI Taxonomy" id="7064"/>
    <lineage>
        <taxon>Eukaryota</taxon>
        <taxon>Metazoa</taxon>
        <taxon>Ecdysozoa</taxon>
        <taxon>Arthropoda</taxon>
        <taxon>Hexapoda</taxon>
        <taxon>Insecta</taxon>
        <taxon>Pterygota</taxon>
        <taxon>Neoptera</taxon>
        <taxon>Endopterygota</taxon>
        <taxon>Coleoptera</taxon>
        <taxon>Polyphaga</taxon>
        <taxon>Scarabaeiformia</taxon>
        <taxon>Scarabaeidae</taxon>
        <taxon>Rutelinae</taxon>
        <taxon>Popillia</taxon>
    </lineage>
</organism>
<dbReference type="Proteomes" id="UP001458880">
    <property type="component" value="Unassembled WGS sequence"/>
</dbReference>